<dbReference type="AlphaFoldDB" id="A0A9P9BS75"/>
<evidence type="ECO:0000256" key="1">
    <source>
        <dbReference type="SAM" id="MobiDB-lite"/>
    </source>
</evidence>
<dbReference type="RefSeq" id="XP_046016736.1">
    <property type="nucleotide sequence ID" value="XM_046152762.1"/>
</dbReference>
<dbReference type="OrthoDB" id="1517790at2759"/>
<reference evidence="2" key="1">
    <citation type="journal article" date="2021" name="Nat. Commun.">
        <title>Genetic determinants of endophytism in the Arabidopsis root mycobiome.</title>
        <authorList>
            <person name="Mesny F."/>
            <person name="Miyauchi S."/>
            <person name="Thiergart T."/>
            <person name="Pickel B."/>
            <person name="Atanasova L."/>
            <person name="Karlsson M."/>
            <person name="Huettel B."/>
            <person name="Barry K.W."/>
            <person name="Haridas S."/>
            <person name="Chen C."/>
            <person name="Bauer D."/>
            <person name="Andreopoulos W."/>
            <person name="Pangilinan J."/>
            <person name="LaButti K."/>
            <person name="Riley R."/>
            <person name="Lipzen A."/>
            <person name="Clum A."/>
            <person name="Drula E."/>
            <person name="Henrissat B."/>
            <person name="Kohler A."/>
            <person name="Grigoriev I.V."/>
            <person name="Martin F.M."/>
            <person name="Hacquard S."/>
        </authorList>
    </citation>
    <scope>NUCLEOTIDE SEQUENCE</scope>
    <source>
        <strain evidence="2">MPI-CAGE-CH-0230</strain>
    </source>
</reference>
<dbReference type="EMBL" id="JAGTJQ010000002">
    <property type="protein sequence ID" value="KAH7037615.1"/>
    <property type="molecule type" value="Genomic_DNA"/>
</dbReference>
<sequence length="182" mass="20439">MADEPTLPRMPGVSWDAGTETFANTRKRARNLLNPPPPLFNNSSDPAVFSSDDDPHVDNYTQGRHKKKRYVGSWFQQQLASSDPALGEDTRNQSRGGKRTLERQMDSGVWMGSDDSADLDMGESVFELAPAEPRLPQLRRPIATSQLSETEELVREKIETVVEQGIEDVDLSYVPQFFKADQ</sequence>
<gene>
    <name evidence="2" type="ORF">B0I36DRAFT_314441</name>
</gene>
<evidence type="ECO:0000313" key="3">
    <source>
        <dbReference type="Proteomes" id="UP000756346"/>
    </source>
</evidence>
<dbReference type="Proteomes" id="UP000756346">
    <property type="component" value="Unassembled WGS sequence"/>
</dbReference>
<keyword evidence="3" id="KW-1185">Reference proteome</keyword>
<evidence type="ECO:0000313" key="2">
    <source>
        <dbReference type="EMBL" id="KAH7037615.1"/>
    </source>
</evidence>
<feature type="region of interest" description="Disordered" evidence="1">
    <location>
        <begin position="79"/>
        <end position="116"/>
    </location>
</feature>
<dbReference type="GeneID" id="70182308"/>
<protein>
    <submittedName>
        <fullName evidence="2">Uncharacterized protein</fullName>
    </submittedName>
</protein>
<proteinExistence type="predicted"/>
<name>A0A9P9BS75_9PEZI</name>
<accession>A0A9P9BS75</accession>
<feature type="region of interest" description="Disordered" evidence="1">
    <location>
        <begin position="27"/>
        <end position="65"/>
    </location>
</feature>
<organism evidence="2 3">
    <name type="scientific">Microdochium trichocladiopsis</name>
    <dbReference type="NCBI Taxonomy" id="1682393"/>
    <lineage>
        <taxon>Eukaryota</taxon>
        <taxon>Fungi</taxon>
        <taxon>Dikarya</taxon>
        <taxon>Ascomycota</taxon>
        <taxon>Pezizomycotina</taxon>
        <taxon>Sordariomycetes</taxon>
        <taxon>Xylariomycetidae</taxon>
        <taxon>Xylariales</taxon>
        <taxon>Microdochiaceae</taxon>
        <taxon>Microdochium</taxon>
    </lineage>
</organism>
<comment type="caution">
    <text evidence="2">The sequence shown here is derived from an EMBL/GenBank/DDBJ whole genome shotgun (WGS) entry which is preliminary data.</text>
</comment>